<dbReference type="InterPro" id="IPR057666">
    <property type="entry name" value="DrpA_SLOG"/>
</dbReference>
<dbReference type="PANTHER" id="PTHR43022">
    <property type="entry name" value="PROTEIN SMF"/>
    <property type="match status" value="1"/>
</dbReference>
<dbReference type="Gene3D" id="3.40.50.450">
    <property type="match status" value="1"/>
</dbReference>
<accession>A0A7W7Y5X8</accession>
<gene>
    <name evidence="3" type="ORF">HNR37_002032</name>
</gene>
<sequence length="351" mass="37819">MQDYFYAYALREFFQGKIYRDGGLLLQNSSLDELALTQIPQRNLELLRKSYDDELQQLASLTGVWVLTLDDEQYPSRLRHIADPPLILYGRGALPGHSALAMVGSRGPTEYGKMVARKLAAELGEAGLCIVSGLARGIDSVAHQAASGTKGSTVAVMGCGIDRVYPAGNQRLARKIVEDSGAVITEFSPGTGVWPGNFPRRNRIISGMCLGVIVVEAARKSGTMITARLALSQGREVFAVPGSIYSPKSYGSHDLIREGAHLAGSADDIVAELSLPSLFRGTVGRDSQINAHEKLPEGLRSILSALHEQGPQTAEQLLGCSGADEASFRENLAELELMGYISHRSGTYFPN</sequence>
<evidence type="ECO:0000259" key="2">
    <source>
        <dbReference type="Pfam" id="PF02481"/>
    </source>
</evidence>
<organism evidence="3 4">
    <name type="scientific">Desulfurispira natronophila</name>
    <dbReference type="NCBI Taxonomy" id="682562"/>
    <lineage>
        <taxon>Bacteria</taxon>
        <taxon>Pseudomonadati</taxon>
        <taxon>Chrysiogenota</taxon>
        <taxon>Chrysiogenia</taxon>
        <taxon>Chrysiogenales</taxon>
        <taxon>Chrysiogenaceae</taxon>
        <taxon>Desulfurispira</taxon>
    </lineage>
</organism>
<evidence type="ECO:0000313" key="3">
    <source>
        <dbReference type="EMBL" id="MBB5022693.1"/>
    </source>
</evidence>
<dbReference type="SUPFAM" id="SSF102405">
    <property type="entry name" value="MCP/YpsA-like"/>
    <property type="match status" value="1"/>
</dbReference>
<protein>
    <submittedName>
        <fullName evidence="3">DNA processing protein</fullName>
    </submittedName>
</protein>
<dbReference type="AlphaFoldDB" id="A0A7W7Y5X8"/>
<reference evidence="3 4" key="1">
    <citation type="submission" date="2020-08" db="EMBL/GenBank/DDBJ databases">
        <title>Genomic Encyclopedia of Type Strains, Phase IV (KMG-IV): sequencing the most valuable type-strain genomes for metagenomic binning, comparative biology and taxonomic classification.</title>
        <authorList>
            <person name="Goeker M."/>
        </authorList>
    </citation>
    <scope>NUCLEOTIDE SEQUENCE [LARGE SCALE GENOMIC DNA]</scope>
    <source>
        <strain evidence="3 4">DSM 22071</strain>
    </source>
</reference>
<comment type="similarity">
    <text evidence="1">Belongs to the DprA/Smf family.</text>
</comment>
<dbReference type="InterPro" id="IPR003488">
    <property type="entry name" value="DprA"/>
</dbReference>
<comment type="caution">
    <text evidence="3">The sequence shown here is derived from an EMBL/GenBank/DDBJ whole genome shotgun (WGS) entry which is preliminary data.</text>
</comment>
<dbReference type="PANTHER" id="PTHR43022:SF1">
    <property type="entry name" value="PROTEIN SMF"/>
    <property type="match status" value="1"/>
</dbReference>
<feature type="domain" description="Smf/DprA SLOG" evidence="2">
    <location>
        <begin position="66"/>
        <end position="273"/>
    </location>
</feature>
<keyword evidence="4" id="KW-1185">Reference proteome</keyword>
<proteinExistence type="inferred from homology"/>
<dbReference type="Proteomes" id="UP000528322">
    <property type="component" value="Unassembled WGS sequence"/>
</dbReference>
<dbReference type="Pfam" id="PF02481">
    <property type="entry name" value="DNA_processg_A"/>
    <property type="match status" value="1"/>
</dbReference>
<evidence type="ECO:0000256" key="1">
    <source>
        <dbReference type="ARBA" id="ARBA00006525"/>
    </source>
</evidence>
<dbReference type="NCBIfam" id="TIGR00732">
    <property type="entry name" value="dprA"/>
    <property type="match status" value="1"/>
</dbReference>
<evidence type="ECO:0000313" key="4">
    <source>
        <dbReference type="Proteomes" id="UP000528322"/>
    </source>
</evidence>
<name>A0A7W7Y5X8_9BACT</name>
<dbReference type="GO" id="GO:0009294">
    <property type="term" value="P:DNA-mediated transformation"/>
    <property type="evidence" value="ECO:0007669"/>
    <property type="project" value="InterPro"/>
</dbReference>
<dbReference type="EMBL" id="JACHID010000014">
    <property type="protein sequence ID" value="MBB5022693.1"/>
    <property type="molecule type" value="Genomic_DNA"/>
</dbReference>
<dbReference type="RefSeq" id="WP_183733665.1">
    <property type="nucleotide sequence ID" value="NZ_JACHID010000014.1"/>
</dbReference>